<keyword evidence="2" id="KW-1185">Reference proteome</keyword>
<protein>
    <submittedName>
        <fullName evidence="1">Uncharacterized protein</fullName>
    </submittedName>
</protein>
<dbReference type="Proteomes" id="UP001157502">
    <property type="component" value="Chromosome 9"/>
</dbReference>
<dbReference type="EMBL" id="CM055736">
    <property type="protein sequence ID" value="KAJ8006569.1"/>
    <property type="molecule type" value="Genomic_DNA"/>
</dbReference>
<evidence type="ECO:0000313" key="1">
    <source>
        <dbReference type="EMBL" id="KAJ8006569.1"/>
    </source>
</evidence>
<accession>A0ACC2GS54</accession>
<evidence type="ECO:0000313" key="2">
    <source>
        <dbReference type="Proteomes" id="UP001157502"/>
    </source>
</evidence>
<reference evidence="1" key="1">
    <citation type="submission" date="2021-05" db="EMBL/GenBank/DDBJ databases">
        <authorList>
            <person name="Pan Q."/>
            <person name="Jouanno E."/>
            <person name="Zahm M."/>
            <person name="Klopp C."/>
            <person name="Cabau C."/>
            <person name="Louis A."/>
            <person name="Berthelot C."/>
            <person name="Parey E."/>
            <person name="Roest Crollius H."/>
            <person name="Montfort J."/>
            <person name="Robinson-Rechavi M."/>
            <person name="Bouchez O."/>
            <person name="Lampietro C."/>
            <person name="Lopez Roques C."/>
            <person name="Donnadieu C."/>
            <person name="Postlethwait J."/>
            <person name="Bobe J."/>
            <person name="Dillon D."/>
            <person name="Chandos A."/>
            <person name="von Hippel F."/>
            <person name="Guiguen Y."/>
        </authorList>
    </citation>
    <scope>NUCLEOTIDE SEQUENCE</scope>
    <source>
        <strain evidence="1">YG-Jan2019</strain>
    </source>
</reference>
<proteinExistence type="predicted"/>
<gene>
    <name evidence="1" type="ORF">DPEC_G00108620</name>
</gene>
<name>A0ACC2GS54_DALPE</name>
<organism evidence="1 2">
    <name type="scientific">Dallia pectoralis</name>
    <name type="common">Alaska blackfish</name>
    <dbReference type="NCBI Taxonomy" id="75939"/>
    <lineage>
        <taxon>Eukaryota</taxon>
        <taxon>Metazoa</taxon>
        <taxon>Chordata</taxon>
        <taxon>Craniata</taxon>
        <taxon>Vertebrata</taxon>
        <taxon>Euteleostomi</taxon>
        <taxon>Actinopterygii</taxon>
        <taxon>Neopterygii</taxon>
        <taxon>Teleostei</taxon>
        <taxon>Protacanthopterygii</taxon>
        <taxon>Esociformes</taxon>
        <taxon>Umbridae</taxon>
        <taxon>Dallia</taxon>
    </lineage>
</organism>
<comment type="caution">
    <text evidence="1">The sequence shown here is derived from an EMBL/GenBank/DDBJ whole genome shotgun (WGS) entry which is preliminary data.</text>
</comment>
<sequence length="355" mass="39485">MDPKKVQAVQEWPRPNSRKELQRPGSQNGKPDALSRVFSKEETRKTPETILPLRRVVGALQWGIEGKVRAALRGTRAQAMATAKEHFQAAALVHGRDSILGPPAQTQQPLGILSVPQLLQLWMDRARVHRKMFKGGGREGFSPSSQARPASAPIYVYTRPVFIDQNRHFLSQGDMCLSVNLHLGGLGKHHWRRLAETLTPIYKLKDGLTATTESKANATDSWRPLSSYLATTLNAYITNVTTAAPLCSAFLCQGNGRCIHKDYESDHHLHLSSGNFRIFRARGRYTALGLPSLSDLAAFARGFTCQCYAGQTCNPKLPIQLSKALMFRRKKHLAHSNKIKTLNKNTAVMEQSTVE</sequence>